<name>A0ABR3VAR7_HUMIN</name>
<keyword evidence="2" id="KW-1185">Reference proteome</keyword>
<protein>
    <submittedName>
        <fullName evidence="1">Uncharacterized protein</fullName>
    </submittedName>
</protein>
<proteinExistence type="predicted"/>
<dbReference type="Proteomes" id="UP001583172">
    <property type="component" value="Unassembled WGS sequence"/>
</dbReference>
<gene>
    <name evidence="1" type="ORF">VTJ49DRAFT_2060</name>
</gene>
<dbReference type="EMBL" id="JAZGSY010000185">
    <property type="protein sequence ID" value="KAL1838929.1"/>
    <property type="molecule type" value="Genomic_DNA"/>
</dbReference>
<reference evidence="1 2" key="1">
    <citation type="journal article" date="2024" name="Commun. Biol.">
        <title>Comparative genomic analysis of thermophilic fungi reveals convergent evolutionary adaptations and gene losses.</title>
        <authorList>
            <person name="Steindorff A.S."/>
            <person name="Aguilar-Pontes M.V."/>
            <person name="Robinson A.J."/>
            <person name="Andreopoulos B."/>
            <person name="LaButti K."/>
            <person name="Kuo A."/>
            <person name="Mondo S."/>
            <person name="Riley R."/>
            <person name="Otillar R."/>
            <person name="Haridas S."/>
            <person name="Lipzen A."/>
            <person name="Grimwood J."/>
            <person name="Schmutz J."/>
            <person name="Clum A."/>
            <person name="Reid I.D."/>
            <person name="Moisan M.C."/>
            <person name="Butler G."/>
            <person name="Nguyen T.T.M."/>
            <person name="Dewar K."/>
            <person name="Conant G."/>
            <person name="Drula E."/>
            <person name="Henrissat B."/>
            <person name="Hansel C."/>
            <person name="Singer S."/>
            <person name="Hutchinson M.I."/>
            <person name="de Vries R.P."/>
            <person name="Natvig D.O."/>
            <person name="Powell A.J."/>
            <person name="Tsang A."/>
            <person name="Grigoriev I.V."/>
        </authorList>
    </citation>
    <scope>NUCLEOTIDE SEQUENCE [LARGE SCALE GENOMIC DNA]</scope>
    <source>
        <strain evidence="1 2">CBS 620.91</strain>
    </source>
</reference>
<evidence type="ECO:0000313" key="2">
    <source>
        <dbReference type="Proteomes" id="UP001583172"/>
    </source>
</evidence>
<evidence type="ECO:0000313" key="1">
    <source>
        <dbReference type="EMBL" id="KAL1838929.1"/>
    </source>
</evidence>
<accession>A0ABR3VAR7</accession>
<organism evidence="1 2">
    <name type="scientific">Humicola insolens</name>
    <name type="common">Soft-rot fungus</name>
    <dbReference type="NCBI Taxonomy" id="85995"/>
    <lineage>
        <taxon>Eukaryota</taxon>
        <taxon>Fungi</taxon>
        <taxon>Dikarya</taxon>
        <taxon>Ascomycota</taxon>
        <taxon>Pezizomycotina</taxon>
        <taxon>Sordariomycetes</taxon>
        <taxon>Sordariomycetidae</taxon>
        <taxon>Sordariales</taxon>
        <taxon>Chaetomiaceae</taxon>
        <taxon>Mycothermus</taxon>
    </lineage>
</organism>
<comment type="caution">
    <text evidence="1">The sequence shown here is derived from an EMBL/GenBank/DDBJ whole genome shotgun (WGS) entry which is preliminary data.</text>
</comment>
<sequence length="214" mass="23315">MEPWPEPPMPDTPANLREFKDVNEGRCRLAAIRAQRLAGRIRLGLPVFSPAEVSLFARSPSAAGASAHLMHSLLWRLAGSLSDLTNLSQRLGDALQNANAIAIKLAKQINTSIRRFEEKLEAAEDPLMAMVTAVAKRARTGEPLEGEVNESALMGWSNALGISIGRFETLTEVTRRPTAVEQEAHLDNPSSTRLVLMTPLMGMFAGPLLPLTRN</sequence>